<reference evidence="2 3" key="1">
    <citation type="submission" date="2018-05" db="EMBL/GenBank/DDBJ databases">
        <title>Draft Genome Sequences for a Diverse set of 7 Haemophilus Species.</title>
        <authorList>
            <person name="Nichols M."/>
            <person name="Topaz N."/>
            <person name="Wang X."/>
            <person name="Wang X."/>
            <person name="Boxrud D."/>
        </authorList>
    </citation>
    <scope>NUCLEOTIDE SEQUENCE [LARGE SCALE GENOMIC DNA]</scope>
    <source>
        <strain evidence="2 3">C2010039593</strain>
    </source>
</reference>
<dbReference type="PROSITE" id="PS51257">
    <property type="entry name" value="PROKAR_LIPOPROTEIN"/>
    <property type="match status" value="1"/>
</dbReference>
<name>A0A369ZJZ3_HAEPH</name>
<evidence type="ECO:0000256" key="1">
    <source>
        <dbReference type="SAM" id="SignalP"/>
    </source>
</evidence>
<dbReference type="RefSeq" id="WP_111312587.1">
    <property type="nucleotide sequence ID" value="NZ_CAUPAH010000012.1"/>
</dbReference>
<evidence type="ECO:0000313" key="2">
    <source>
        <dbReference type="EMBL" id="RDF05386.1"/>
    </source>
</evidence>
<gene>
    <name evidence="2" type="ORF">DPV98_03065</name>
</gene>
<feature type="chain" id="PRO_5016645588" description="Lipoprotein" evidence="1">
    <location>
        <begin position="16"/>
        <end position="191"/>
    </location>
</feature>
<dbReference type="AlphaFoldDB" id="A0A369ZJZ3"/>
<organism evidence="2 3">
    <name type="scientific">Haemophilus parahaemolyticus</name>
    <dbReference type="NCBI Taxonomy" id="735"/>
    <lineage>
        <taxon>Bacteria</taxon>
        <taxon>Pseudomonadati</taxon>
        <taxon>Pseudomonadota</taxon>
        <taxon>Gammaproteobacteria</taxon>
        <taxon>Pasteurellales</taxon>
        <taxon>Pasteurellaceae</taxon>
        <taxon>Haemophilus</taxon>
    </lineage>
</organism>
<evidence type="ECO:0008006" key="4">
    <source>
        <dbReference type="Google" id="ProtNLM"/>
    </source>
</evidence>
<dbReference type="EMBL" id="QEQD01000002">
    <property type="protein sequence ID" value="RDF05386.1"/>
    <property type="molecule type" value="Genomic_DNA"/>
</dbReference>
<comment type="caution">
    <text evidence="2">The sequence shown here is derived from an EMBL/GenBank/DDBJ whole genome shotgun (WGS) entry which is preliminary data.</text>
</comment>
<proteinExistence type="predicted"/>
<protein>
    <recommendedName>
        <fullName evidence="4">Lipoprotein</fullName>
    </recommendedName>
</protein>
<dbReference type="Proteomes" id="UP000253999">
    <property type="component" value="Unassembled WGS sequence"/>
</dbReference>
<accession>A0A369ZJZ3</accession>
<feature type="signal peptide" evidence="1">
    <location>
        <begin position="1"/>
        <end position="15"/>
    </location>
</feature>
<keyword evidence="1" id="KW-0732">Signal</keyword>
<evidence type="ECO:0000313" key="3">
    <source>
        <dbReference type="Proteomes" id="UP000253999"/>
    </source>
</evidence>
<sequence length="191" mass="21470">MLKHLSIIFSFFLTACTNSIFTSNTSSSQHQNSSSTQHPTQSSSVERNYFVGHWACEMNGGNIGSSNTVQLAQDGYVSYLGTFTIPKEDPLFQYQLERIGTWAFANDILTYQFSKSNFTRAHTFEMLKKIKTDKNLNAEENTTFDGLSAQMNNSSNRPVSLAVSDFTDQSFVITQKLPEMTRTGICQRVVK</sequence>